<dbReference type="VEuPathDB" id="FungiDB:BTJ68_03555"/>
<keyword evidence="2" id="KW-0732">Signal</keyword>
<dbReference type="AlphaFoldDB" id="A0A3M7DUZ7"/>
<dbReference type="GO" id="GO:0005975">
    <property type="term" value="P:carbohydrate metabolic process"/>
    <property type="evidence" value="ECO:0007669"/>
    <property type="project" value="InterPro"/>
</dbReference>
<evidence type="ECO:0000256" key="5">
    <source>
        <dbReference type="RuleBase" id="RU361187"/>
    </source>
</evidence>
<gene>
    <name evidence="6" type="ORF">D0863_07312</name>
</gene>
<reference evidence="6 7" key="1">
    <citation type="journal article" date="2018" name="BMC Genomics">
        <title>Genomic evidence for intraspecific hybridization in a clonal and extremely halotolerant yeast.</title>
        <authorList>
            <person name="Gostincar C."/>
            <person name="Stajich J.E."/>
            <person name="Zupancic J."/>
            <person name="Zalar P."/>
            <person name="Gunde-Cimerman N."/>
        </authorList>
    </citation>
    <scope>NUCLEOTIDE SEQUENCE [LARGE SCALE GENOMIC DNA]</scope>
    <source>
        <strain evidence="6 7">EXF-2682</strain>
    </source>
</reference>
<dbReference type="InterPro" id="IPR023296">
    <property type="entry name" value="Glyco_hydro_beta-prop_sf"/>
</dbReference>
<evidence type="ECO:0000256" key="3">
    <source>
        <dbReference type="ARBA" id="ARBA00022801"/>
    </source>
</evidence>
<organism evidence="6 7">
    <name type="scientific">Hortaea werneckii</name>
    <name type="common">Black yeast</name>
    <name type="synonym">Cladosporium werneckii</name>
    <dbReference type="NCBI Taxonomy" id="91943"/>
    <lineage>
        <taxon>Eukaryota</taxon>
        <taxon>Fungi</taxon>
        <taxon>Dikarya</taxon>
        <taxon>Ascomycota</taxon>
        <taxon>Pezizomycotina</taxon>
        <taxon>Dothideomycetes</taxon>
        <taxon>Dothideomycetidae</taxon>
        <taxon>Mycosphaerellales</taxon>
        <taxon>Teratosphaeriaceae</taxon>
        <taxon>Hortaea</taxon>
    </lineage>
</organism>
<dbReference type="EMBL" id="QWIP01000245">
    <property type="protein sequence ID" value="RMY68158.1"/>
    <property type="molecule type" value="Genomic_DNA"/>
</dbReference>
<protein>
    <recommendedName>
        <fullName evidence="8">Arabinanase/levansucrase/invertase</fullName>
    </recommendedName>
</protein>
<evidence type="ECO:0000313" key="7">
    <source>
        <dbReference type="Proteomes" id="UP000269276"/>
    </source>
</evidence>
<dbReference type="OrthoDB" id="272289at2759"/>
<evidence type="ECO:0000256" key="1">
    <source>
        <dbReference type="ARBA" id="ARBA00009865"/>
    </source>
</evidence>
<dbReference type="Proteomes" id="UP000269276">
    <property type="component" value="Unassembled WGS sequence"/>
</dbReference>
<accession>A0A3M7DUZ7</accession>
<dbReference type="SUPFAM" id="SSF75005">
    <property type="entry name" value="Arabinanase/levansucrase/invertase"/>
    <property type="match status" value="1"/>
</dbReference>
<evidence type="ECO:0000256" key="2">
    <source>
        <dbReference type="ARBA" id="ARBA00022729"/>
    </source>
</evidence>
<evidence type="ECO:0000256" key="4">
    <source>
        <dbReference type="ARBA" id="ARBA00023295"/>
    </source>
</evidence>
<evidence type="ECO:0008006" key="8">
    <source>
        <dbReference type="Google" id="ProtNLM"/>
    </source>
</evidence>
<comment type="caution">
    <text evidence="6">The sequence shown here is derived from an EMBL/GenBank/DDBJ whole genome shotgun (WGS) entry which is preliminary data.</text>
</comment>
<keyword evidence="4 5" id="KW-0326">Glycosidase</keyword>
<name>A0A3M7DUZ7_HORWE</name>
<evidence type="ECO:0000313" key="6">
    <source>
        <dbReference type="EMBL" id="RMY68158.1"/>
    </source>
</evidence>
<keyword evidence="3 5" id="KW-0378">Hydrolase</keyword>
<dbReference type="PANTHER" id="PTHR43817">
    <property type="entry name" value="GLYCOSYL HYDROLASE"/>
    <property type="match status" value="1"/>
</dbReference>
<proteinExistence type="inferred from homology"/>
<dbReference type="CDD" id="cd18820">
    <property type="entry name" value="GH43_LbAraf43-like"/>
    <property type="match status" value="1"/>
</dbReference>
<dbReference type="GO" id="GO:0004553">
    <property type="term" value="F:hydrolase activity, hydrolyzing O-glycosyl compounds"/>
    <property type="evidence" value="ECO:0007669"/>
    <property type="project" value="InterPro"/>
</dbReference>
<comment type="similarity">
    <text evidence="1 5">Belongs to the glycosyl hydrolase 43 family.</text>
</comment>
<dbReference type="PANTHER" id="PTHR43817:SF1">
    <property type="entry name" value="HYDROLASE, FAMILY 43, PUTATIVE (AFU_ORTHOLOGUE AFUA_3G01660)-RELATED"/>
    <property type="match status" value="1"/>
</dbReference>
<dbReference type="InterPro" id="IPR006710">
    <property type="entry name" value="Glyco_hydro_43"/>
</dbReference>
<sequence>MRETVKYPACAPFPLRKPCPLHPSSPFIMTFSSWWVFVSTLIASAASQDTTVSSNAATYTNPIVPNGADPWVTRHGGYYYMTYTTTTNITILRSQDLVDWSDAEMKLAFDPPPGQNYSTDLWAPELHNIADRWYILFTADPNYDSPPPILDMLCTFACPAVNHRMYVLESSSADPWESNYTLKSQLDTYDQFAIDGTYFRHKTGLYHIYSCWYTAYESWPANLCISKMSDPWTVESNVTERQLLSVPSNPWEKTPYGRSYNERLSSNEGPQQLTNPKTGQEFVIYSAARSDNRNYCLGQLELVGEDPMNNQDWRKRNEGCVFYQNALEDAFGVGHASFTTSPDGRESWIVYHGMRNPYTGWAARDIRAQKFEWNEDGTPNFPRPGYGPYEVPSGTNATMKM</sequence>
<dbReference type="Gene3D" id="2.115.10.20">
    <property type="entry name" value="Glycosyl hydrolase domain, family 43"/>
    <property type="match status" value="1"/>
</dbReference>
<dbReference type="Pfam" id="PF04616">
    <property type="entry name" value="Glyco_hydro_43"/>
    <property type="match status" value="1"/>
</dbReference>